<evidence type="ECO:0000259" key="3">
    <source>
        <dbReference type="Pfam" id="PF04183"/>
    </source>
</evidence>
<evidence type="ECO:0000256" key="1">
    <source>
        <dbReference type="ARBA" id="ARBA00004924"/>
    </source>
</evidence>
<protein>
    <submittedName>
        <fullName evidence="5">IucA/IucC family protein</fullName>
    </submittedName>
</protein>
<comment type="pathway">
    <text evidence="1">Siderophore biosynthesis.</text>
</comment>
<dbReference type="PANTHER" id="PTHR34384:SF6">
    <property type="entry name" value="STAPHYLOFERRIN B SYNTHASE"/>
    <property type="match status" value="1"/>
</dbReference>
<evidence type="ECO:0000313" key="5">
    <source>
        <dbReference type="EMBL" id="MCU6793999.1"/>
    </source>
</evidence>
<evidence type="ECO:0000313" key="6">
    <source>
        <dbReference type="Proteomes" id="UP001652445"/>
    </source>
</evidence>
<dbReference type="InterPro" id="IPR037455">
    <property type="entry name" value="LucA/IucC-like"/>
</dbReference>
<dbReference type="EMBL" id="JAOQIO010000074">
    <property type="protein sequence ID" value="MCU6793999.1"/>
    <property type="molecule type" value="Genomic_DNA"/>
</dbReference>
<dbReference type="InterPro" id="IPR022770">
    <property type="entry name" value="IucA/IucC-like_C"/>
</dbReference>
<comment type="caution">
    <text evidence="5">The sequence shown here is derived from an EMBL/GenBank/DDBJ whole genome shotgun (WGS) entry which is preliminary data.</text>
</comment>
<dbReference type="InterPro" id="IPR007310">
    <property type="entry name" value="Aerobactin_biosyn_IucA/IucC_N"/>
</dbReference>
<reference evidence="5 6" key="1">
    <citation type="submission" date="2022-09" db="EMBL/GenBank/DDBJ databases">
        <authorList>
            <person name="Han X.L."/>
            <person name="Wang Q."/>
            <person name="Lu T."/>
        </authorList>
    </citation>
    <scope>NUCLEOTIDE SEQUENCE [LARGE SCALE GENOMIC DNA]</scope>
    <source>
        <strain evidence="5 6">WQ 127069</strain>
    </source>
</reference>
<dbReference type="RefSeq" id="WP_262685228.1">
    <property type="nucleotide sequence ID" value="NZ_JAOQIO010000074.1"/>
</dbReference>
<comment type="similarity">
    <text evidence="2">Belongs to the IucA/IucC family.</text>
</comment>
<organism evidence="5 6">
    <name type="scientific">Paenibacillus baimaensis</name>
    <dbReference type="NCBI Taxonomy" id="2982185"/>
    <lineage>
        <taxon>Bacteria</taxon>
        <taxon>Bacillati</taxon>
        <taxon>Bacillota</taxon>
        <taxon>Bacilli</taxon>
        <taxon>Bacillales</taxon>
        <taxon>Paenibacillaceae</taxon>
        <taxon>Paenibacillus</taxon>
    </lineage>
</organism>
<dbReference type="Pfam" id="PF06276">
    <property type="entry name" value="FhuF"/>
    <property type="match status" value="1"/>
</dbReference>
<feature type="domain" description="Aerobactin siderophore biosynthesis IucA/IucC-like C-terminal" evidence="4">
    <location>
        <begin position="538"/>
        <end position="679"/>
    </location>
</feature>
<dbReference type="Pfam" id="PF04183">
    <property type="entry name" value="IucA_IucC"/>
    <property type="match status" value="1"/>
</dbReference>
<dbReference type="Gene3D" id="1.10.510.40">
    <property type="match status" value="1"/>
</dbReference>
<name>A0ABT2UH78_9BACL</name>
<proteinExistence type="inferred from homology"/>
<gene>
    <name evidence="5" type="ORF">OB236_18000</name>
</gene>
<feature type="domain" description="Aerobactin siderophore biosynthesis IucA/IucC N-terminal" evidence="3">
    <location>
        <begin position="250"/>
        <end position="493"/>
    </location>
</feature>
<dbReference type="Proteomes" id="UP001652445">
    <property type="component" value="Unassembled WGS sequence"/>
</dbReference>
<accession>A0ABT2UH78</accession>
<evidence type="ECO:0000259" key="4">
    <source>
        <dbReference type="Pfam" id="PF06276"/>
    </source>
</evidence>
<sequence>MNGAFTRSVEPDKKQGWQFVGKVSSSAGQHTLHAQTSASESQERILTDLVNALLVEGLLDVGGRGELLDVPNSGTLSPHLLSFLQEHGLQRKNTVHVASTEAESTLQTQTNNDSAFYFRWWVDRGNGRFLIFPVSAAVTQSYRYSSGDGVYEVYGTNQHLGGADPTRLGAMELLERVTELLYGTQEQGQASNCSNEEDSSVARLKQLLLLSLEQTNWSDAYAAVTAAKAKIASLNSESPWSLVEQERRAAFRDRPFHPVAKAKGGWTQADYEAFSAESGKPITLEWIAVQRDYVLSGSGSSKDNKPEGLPGVTPADLLLSLEDRSSVHNALERQGLSPEQYIALPVHPWQRSSMLPHMIRAELESGICVPLDVATGVYYATSSARSLAPQNGSNRHLKLPLGIVSLGAVRYLPAVHMMNGERGQRLLEQALALDPVLRERLSLCDEKSWWAYLPKNGDYFAEPPRHLSALVRQYPAALTEAGNSRIVPMSALAVHTTDGTDPILDIWIRERGLSPSAESAAQLFKEVCLQFFTICLRLFRLGVMPEIHGQNVVLTLKDGMITGMLLRDHDSIRLHVPWMDQHGLDDPHYKMKPGYPNSLYNETPQKLLLYLQTLGIQVNLYSILEAIASLYSMDEKQLWQVLKDSLYQAIELAELTGAVKELVVTSLFEKPIWPWKNLIKPLLEQEGTPTGSMPAGMGETVNPFHRF</sequence>
<keyword evidence="6" id="KW-1185">Reference proteome</keyword>
<evidence type="ECO:0000256" key="2">
    <source>
        <dbReference type="ARBA" id="ARBA00007832"/>
    </source>
</evidence>
<dbReference type="PANTHER" id="PTHR34384">
    <property type="entry name" value="L-2,3-DIAMINOPROPANOATE--CITRATE LIGASE"/>
    <property type="match status" value="1"/>
</dbReference>